<dbReference type="OrthoDB" id="1453181at2"/>
<comment type="caution">
    <text evidence="5">The sequence shown here is derived from an EMBL/GenBank/DDBJ whole genome shotgun (WGS) entry which is preliminary data.</text>
</comment>
<dbReference type="InterPro" id="IPR036942">
    <property type="entry name" value="Beta-barrel_TonB_sf"/>
</dbReference>
<keyword evidence="6" id="KW-1185">Reference proteome</keyword>
<comment type="subcellular location">
    <subcellularLocation>
        <location evidence="1">Cell outer membrane</location>
    </subcellularLocation>
</comment>
<dbReference type="Proteomes" id="UP000248703">
    <property type="component" value="Unassembled WGS sequence"/>
</dbReference>
<evidence type="ECO:0000256" key="3">
    <source>
        <dbReference type="ARBA" id="ARBA00023237"/>
    </source>
</evidence>
<protein>
    <submittedName>
        <fullName evidence="5">Carboxypeptidase-like protein</fullName>
    </submittedName>
</protein>
<keyword evidence="4" id="KW-0732">Signal</keyword>
<keyword evidence="5" id="KW-0645">Protease</keyword>
<accession>A0A327RME0</accession>
<gene>
    <name evidence="5" type="ORF">LY08_00362</name>
</gene>
<dbReference type="SUPFAM" id="SSF49464">
    <property type="entry name" value="Carboxypeptidase regulatory domain-like"/>
    <property type="match status" value="1"/>
</dbReference>
<evidence type="ECO:0000256" key="2">
    <source>
        <dbReference type="ARBA" id="ARBA00023136"/>
    </source>
</evidence>
<dbReference type="GO" id="GO:0004180">
    <property type="term" value="F:carboxypeptidase activity"/>
    <property type="evidence" value="ECO:0007669"/>
    <property type="project" value="UniProtKB-KW"/>
</dbReference>
<dbReference type="Gene3D" id="2.60.40.1120">
    <property type="entry name" value="Carboxypeptidase-like, regulatory domain"/>
    <property type="match status" value="1"/>
</dbReference>
<organism evidence="5 6">
    <name type="scientific">Olleya aquimaris</name>
    <dbReference type="NCBI Taxonomy" id="639310"/>
    <lineage>
        <taxon>Bacteria</taxon>
        <taxon>Pseudomonadati</taxon>
        <taxon>Bacteroidota</taxon>
        <taxon>Flavobacteriia</taxon>
        <taxon>Flavobacteriales</taxon>
        <taxon>Flavobacteriaceae</taxon>
    </lineage>
</organism>
<evidence type="ECO:0000256" key="1">
    <source>
        <dbReference type="ARBA" id="ARBA00004442"/>
    </source>
</evidence>
<feature type="chain" id="PRO_5016338543" evidence="4">
    <location>
        <begin position="21"/>
        <end position="959"/>
    </location>
</feature>
<proteinExistence type="predicted"/>
<reference evidence="5 6" key="1">
    <citation type="submission" date="2018-06" db="EMBL/GenBank/DDBJ databases">
        <title>Genomic Encyclopedia of Archaeal and Bacterial Type Strains, Phase II (KMG-II): from individual species to whole genera.</title>
        <authorList>
            <person name="Goeker M."/>
        </authorList>
    </citation>
    <scope>NUCLEOTIDE SEQUENCE [LARGE SCALE GENOMIC DNA]</scope>
    <source>
        <strain evidence="5 6">DSM 24464</strain>
    </source>
</reference>
<evidence type="ECO:0000313" key="6">
    <source>
        <dbReference type="Proteomes" id="UP000248703"/>
    </source>
</evidence>
<dbReference type="AlphaFoldDB" id="A0A327RME0"/>
<name>A0A327RME0_9FLAO</name>
<feature type="signal peptide" evidence="4">
    <location>
        <begin position="1"/>
        <end position="20"/>
    </location>
</feature>
<dbReference type="GO" id="GO:0009279">
    <property type="term" value="C:cell outer membrane"/>
    <property type="evidence" value="ECO:0007669"/>
    <property type="project" value="UniProtKB-SubCell"/>
</dbReference>
<keyword evidence="5" id="KW-0378">Hydrolase</keyword>
<dbReference type="EMBL" id="QLLO01000001">
    <property type="protein sequence ID" value="RAJ18089.1"/>
    <property type="molecule type" value="Genomic_DNA"/>
</dbReference>
<dbReference type="SUPFAM" id="SSF56935">
    <property type="entry name" value="Porins"/>
    <property type="match status" value="1"/>
</dbReference>
<evidence type="ECO:0000256" key="4">
    <source>
        <dbReference type="SAM" id="SignalP"/>
    </source>
</evidence>
<sequence>MKKSFLFFLLGIFSTCTVLAQDTIVKGSVKDAVTNEPLPNVTVTIEDSGLSTKTDALGQFIFNKGIPLGEQILKIEQVDYTTKHYPIIVNQGQTVDIQDMTLAYNASDKKDLYIISISDDQLNSEDDGLTSNVSGLLQSSRDIFLNAAAFDFSATFFRPRGLDNANGKVLINGLELNKQSTGRPQWGNWGGINDLQRNQEFSMGISPNDYNFGDLAGTNNIIMRASKYREGGRLSFASANRSYEGRLMASYSSGLMEDGWAYSLLASRRFGDGGYVEGTLYDANSFVASVEKKINDNHSINFTSIYAQNRRGRGTALTQEVFELKGRQYNPFWGELNGEIRNSRIRRIEEPIIMLNHYWDISEKTSINTNIGYQFGETGNTRVDNGGTRLVTFQGQDSYIGGARNTDPTYYQNLPSYHLNVDGGPTAYDYELAYQAQQSFLNDGQFNWNELYTANANFENSVYAIQEDRIDDKQLMANIIFDTELNENIRLNAAVNYRKLSSENFAEVSDLLGGSGYLDVDFFSDENIQSTDGVLTTAQSDIRNPNRIAQEGERYKYNYEIDANVVGGFAQAVFKYSKVDFYLAGNVSKTDYQRTGLFENGYFAGNSFGQGPKVEYENFGVKAGATYKISGKHLLDFNGAYMTKAPNIRNTFANVRQSNMLLEDVDSETIKSVDASYIFRSPIVKARLTGFYTTFEDATETGFYFSEGVGSNLVQEAITGIERLHFGAEFGIEAQVTPTIKLKGAASVGQYTYNNNPNLTFYSQEFGTGRAIFGDGTTNLKDLHVAGGPERAYQLGFEYRDPDYWNIGVTFNQFSNAYVDASAIKRSTAFVIDPELYTDTQFQDATAGGNLYVVSGGEINDIDPAIAKQLLQQEQFDDYMLVNVVGGKSWKIDDYFVGFFATINNIFDQEYKTGGFEQSRRVDYRSQLDEQTNANGPIFGNRYFFGNGTTYYLNVYVRF</sequence>
<evidence type="ECO:0000313" key="5">
    <source>
        <dbReference type="EMBL" id="RAJ18089.1"/>
    </source>
</evidence>
<dbReference type="Pfam" id="PF13715">
    <property type="entry name" value="CarbopepD_reg_2"/>
    <property type="match status" value="1"/>
</dbReference>
<dbReference type="InterPro" id="IPR008969">
    <property type="entry name" value="CarboxyPept-like_regulatory"/>
</dbReference>
<keyword evidence="5" id="KW-0121">Carboxypeptidase</keyword>
<dbReference type="Gene3D" id="2.40.170.20">
    <property type="entry name" value="TonB-dependent receptor, beta-barrel domain"/>
    <property type="match status" value="2"/>
</dbReference>
<keyword evidence="2" id="KW-0472">Membrane</keyword>
<keyword evidence="3" id="KW-0998">Cell outer membrane</keyword>
<dbReference type="RefSeq" id="WP_111658722.1">
    <property type="nucleotide sequence ID" value="NZ_QLLO01000001.1"/>
</dbReference>